<protein>
    <recommendedName>
        <fullName evidence="3">FPG-type domain-containing protein</fullName>
    </recommendedName>
</protein>
<accession>A0ABV9EJ30</accession>
<dbReference type="RefSeq" id="WP_262842257.1">
    <property type="nucleotide sequence ID" value="NZ_JANZYP010000010.1"/>
</dbReference>
<evidence type="ECO:0008006" key="3">
    <source>
        <dbReference type="Google" id="ProtNLM"/>
    </source>
</evidence>
<sequence length="87" mass="9019">MTPTPADQAVLFTVDHETDTPISGVTSAGADPAASDAALAGDGYLWLAAALPRPRPPACQRCRTPEVLPASAPVLWTCPACHPQEAR</sequence>
<comment type="caution">
    <text evidence="1">The sequence shown here is derived from an EMBL/GenBank/DDBJ whole genome shotgun (WGS) entry which is preliminary data.</text>
</comment>
<organism evidence="1 2">
    <name type="scientific">Sphaerisporangium corydalis</name>
    <dbReference type="NCBI Taxonomy" id="1441875"/>
    <lineage>
        <taxon>Bacteria</taxon>
        <taxon>Bacillati</taxon>
        <taxon>Actinomycetota</taxon>
        <taxon>Actinomycetes</taxon>
        <taxon>Streptosporangiales</taxon>
        <taxon>Streptosporangiaceae</taxon>
        <taxon>Sphaerisporangium</taxon>
    </lineage>
</organism>
<proteinExistence type="predicted"/>
<dbReference type="EMBL" id="JBHSFN010000013">
    <property type="protein sequence ID" value="MFC4588622.1"/>
    <property type="molecule type" value="Genomic_DNA"/>
</dbReference>
<evidence type="ECO:0000313" key="2">
    <source>
        <dbReference type="Proteomes" id="UP001595891"/>
    </source>
</evidence>
<evidence type="ECO:0000313" key="1">
    <source>
        <dbReference type="EMBL" id="MFC4588622.1"/>
    </source>
</evidence>
<gene>
    <name evidence="1" type="ORF">ACFO8L_21210</name>
</gene>
<name>A0ABV9EJ30_9ACTN</name>
<keyword evidence="2" id="KW-1185">Reference proteome</keyword>
<dbReference type="Proteomes" id="UP001595891">
    <property type="component" value="Unassembled WGS sequence"/>
</dbReference>
<reference evidence="2" key="1">
    <citation type="journal article" date="2019" name="Int. J. Syst. Evol. Microbiol.">
        <title>The Global Catalogue of Microorganisms (GCM) 10K type strain sequencing project: providing services to taxonomists for standard genome sequencing and annotation.</title>
        <authorList>
            <consortium name="The Broad Institute Genomics Platform"/>
            <consortium name="The Broad Institute Genome Sequencing Center for Infectious Disease"/>
            <person name="Wu L."/>
            <person name="Ma J."/>
        </authorList>
    </citation>
    <scope>NUCLEOTIDE SEQUENCE [LARGE SCALE GENOMIC DNA]</scope>
    <source>
        <strain evidence="2">CCUG 49560</strain>
    </source>
</reference>